<evidence type="ECO:0000313" key="2">
    <source>
        <dbReference type="Proteomes" id="UP001239111"/>
    </source>
</evidence>
<protein>
    <submittedName>
        <fullName evidence="1">Uncharacterized protein</fullName>
    </submittedName>
</protein>
<proteinExistence type="predicted"/>
<reference evidence="1" key="1">
    <citation type="submission" date="2023-04" db="EMBL/GenBank/DDBJ databases">
        <title>A chromosome-level genome assembly of the parasitoid wasp Eretmocerus hayati.</title>
        <authorList>
            <person name="Zhong Y."/>
            <person name="Liu S."/>
            <person name="Liu Y."/>
        </authorList>
    </citation>
    <scope>NUCLEOTIDE SEQUENCE</scope>
    <source>
        <strain evidence="1">ZJU_SS_LIU_2023</strain>
    </source>
</reference>
<gene>
    <name evidence="1" type="ORF">QAD02_004178</name>
</gene>
<keyword evidence="2" id="KW-1185">Reference proteome</keyword>
<evidence type="ECO:0000313" key="1">
    <source>
        <dbReference type="EMBL" id="KAJ8672917.1"/>
    </source>
</evidence>
<comment type="caution">
    <text evidence="1">The sequence shown here is derived from an EMBL/GenBank/DDBJ whole genome shotgun (WGS) entry which is preliminary data.</text>
</comment>
<dbReference type="EMBL" id="CM056743">
    <property type="protein sequence ID" value="KAJ8672917.1"/>
    <property type="molecule type" value="Genomic_DNA"/>
</dbReference>
<dbReference type="Proteomes" id="UP001239111">
    <property type="component" value="Chromosome 3"/>
</dbReference>
<accession>A0ACC2NP81</accession>
<organism evidence="1 2">
    <name type="scientific">Eretmocerus hayati</name>
    <dbReference type="NCBI Taxonomy" id="131215"/>
    <lineage>
        <taxon>Eukaryota</taxon>
        <taxon>Metazoa</taxon>
        <taxon>Ecdysozoa</taxon>
        <taxon>Arthropoda</taxon>
        <taxon>Hexapoda</taxon>
        <taxon>Insecta</taxon>
        <taxon>Pterygota</taxon>
        <taxon>Neoptera</taxon>
        <taxon>Endopterygota</taxon>
        <taxon>Hymenoptera</taxon>
        <taxon>Apocrita</taxon>
        <taxon>Proctotrupomorpha</taxon>
        <taxon>Chalcidoidea</taxon>
        <taxon>Aphelinidae</taxon>
        <taxon>Aphelininae</taxon>
        <taxon>Eretmocerus</taxon>
    </lineage>
</organism>
<sequence length="562" mass="62538">MSDDTEHLNSGPPTEVDEALAISESELAKFYAGQNVLLTGASDLLGKCLLEKLLRGCPELKRVYLIVRAEHDLEAKCNELYQDHVFDVLRRREPNFTNRITPVRGDLRAEKLGLSESDYRLLTESANIIVHNGAARSPEGPVRAALETNVLGTKRMLELASACRRLKAFVLVSTAYSHAKTPPCCGGCSFTSSSSGKSTESASGPVATAGVSGARLLDETFHDAPVGIQAVEDMLEADAAPSGLTKDALRMLLGDWPNIYGFSMAVAEELVRKHAARAGYACCVFRPSVVISTYKEPMPGYCDKKNKAASIFALIAKGAIHVMRKYDYPCDLVPADMAVNALLTCVWDAVDRWQVEPEPAIYNYGTSQDHSINMVQIKEKVMDDPDAFMVSSRWRKPYVLFVTNMMCYLSLRVILDYIPALIVDTLLVAHGYPPEAWSLLRKSMSVQCGTQRLLRGNWRVQSAESSKARQRLNQRDRKLFFSDQAELDWSEYFLTYWRGLRIYHLNDDVTDSMCDLQSQSKCPFVRCCPCAKCPCKCKCACLCILVALAAAAYYTFGWFFGF</sequence>
<name>A0ACC2NP81_9HYME</name>